<dbReference type="Pfam" id="PF19275">
    <property type="entry name" value="HflX_C"/>
    <property type="match status" value="1"/>
</dbReference>
<dbReference type="PRINTS" id="PR00326">
    <property type="entry name" value="GTP1OBG"/>
</dbReference>
<dbReference type="Gene3D" id="6.10.250.2860">
    <property type="match status" value="1"/>
</dbReference>
<dbReference type="Pfam" id="PF16360">
    <property type="entry name" value="GTP-bdg_M"/>
    <property type="match status" value="1"/>
</dbReference>
<evidence type="ECO:0000256" key="3">
    <source>
        <dbReference type="ARBA" id="ARBA00022741"/>
    </source>
</evidence>
<dbReference type="InterPro" id="IPR032305">
    <property type="entry name" value="GTP-bd_M"/>
</dbReference>
<dbReference type="CDD" id="cd01878">
    <property type="entry name" value="HflX"/>
    <property type="match status" value="1"/>
</dbReference>
<dbReference type="PROSITE" id="PS51705">
    <property type="entry name" value="G_HFLX"/>
    <property type="match status" value="1"/>
</dbReference>
<dbReference type="Pfam" id="PF13167">
    <property type="entry name" value="GTP-bdg_N"/>
    <property type="match status" value="1"/>
</dbReference>
<dbReference type="EMBL" id="QZKI01000061">
    <property type="protein sequence ID" value="RJP71237.1"/>
    <property type="molecule type" value="Genomic_DNA"/>
</dbReference>
<name>A0A419F069_9BACT</name>
<dbReference type="InterPro" id="IPR025121">
    <property type="entry name" value="GTPase_HflX_N"/>
</dbReference>
<dbReference type="InterPro" id="IPR016496">
    <property type="entry name" value="GTPase_HflX"/>
</dbReference>
<organism evidence="10 11">
    <name type="scientific">Candidatus Abyssobacteria bacterium SURF_17</name>
    <dbReference type="NCBI Taxonomy" id="2093361"/>
    <lineage>
        <taxon>Bacteria</taxon>
        <taxon>Pseudomonadati</taxon>
        <taxon>Candidatus Hydrogenedentota</taxon>
        <taxon>Candidatus Abyssobacteria</taxon>
    </lineage>
</organism>
<evidence type="ECO:0000256" key="8">
    <source>
        <dbReference type="PIRSR" id="PIRSR006809-2"/>
    </source>
</evidence>
<dbReference type="FunFam" id="3.40.50.11060:FF:000001">
    <property type="entry name" value="GTPase HflX"/>
    <property type="match status" value="1"/>
</dbReference>
<dbReference type="HAMAP" id="MF_00900">
    <property type="entry name" value="GTPase_HflX"/>
    <property type="match status" value="1"/>
</dbReference>
<keyword evidence="1 6" id="KW-0963">Cytoplasm</keyword>
<dbReference type="GO" id="GO:0003924">
    <property type="term" value="F:GTPase activity"/>
    <property type="evidence" value="ECO:0007669"/>
    <property type="project" value="UniProtKB-UniRule"/>
</dbReference>
<dbReference type="InterPro" id="IPR030394">
    <property type="entry name" value="G_HFLX_dom"/>
</dbReference>
<dbReference type="Pfam" id="PF01926">
    <property type="entry name" value="MMR_HSR1"/>
    <property type="match status" value="1"/>
</dbReference>
<dbReference type="NCBIfam" id="TIGR03156">
    <property type="entry name" value="GTP_HflX"/>
    <property type="match status" value="1"/>
</dbReference>
<dbReference type="GO" id="GO:0046872">
    <property type="term" value="F:metal ion binding"/>
    <property type="evidence" value="ECO:0007669"/>
    <property type="project" value="UniProtKB-KW"/>
</dbReference>
<dbReference type="AlphaFoldDB" id="A0A419F069"/>
<dbReference type="PIRSF" id="PIRSF006809">
    <property type="entry name" value="GTP-binding_hflX_prd"/>
    <property type="match status" value="1"/>
</dbReference>
<feature type="binding site" evidence="8">
    <location>
        <position position="215"/>
    </location>
    <ligand>
        <name>Mg(2+)</name>
        <dbReference type="ChEBI" id="CHEBI:18420"/>
    </ligand>
</feature>
<feature type="binding site" evidence="7">
    <location>
        <begin position="233"/>
        <end position="237"/>
    </location>
    <ligand>
        <name>GTP</name>
        <dbReference type="ChEBI" id="CHEBI:37565"/>
    </ligand>
</feature>
<evidence type="ECO:0000256" key="2">
    <source>
        <dbReference type="ARBA" id="ARBA00022723"/>
    </source>
</evidence>
<keyword evidence="4 8" id="KW-0460">Magnesium</keyword>
<evidence type="ECO:0000313" key="11">
    <source>
        <dbReference type="Proteomes" id="UP000285961"/>
    </source>
</evidence>
<accession>A0A419F069</accession>
<comment type="similarity">
    <text evidence="6">Belongs to the TRAFAC class OBG-HflX-like GTPase superfamily. HflX GTPase family.</text>
</comment>
<dbReference type="SUPFAM" id="SSF52540">
    <property type="entry name" value="P-loop containing nucleoside triphosphate hydrolases"/>
    <property type="match status" value="1"/>
</dbReference>
<protein>
    <recommendedName>
        <fullName evidence="6">GTPase HflX</fullName>
    </recommendedName>
    <alternativeName>
        <fullName evidence="6">GTP-binding protein HflX</fullName>
    </alternativeName>
</protein>
<dbReference type="PANTHER" id="PTHR10229:SF0">
    <property type="entry name" value="GTP-BINDING PROTEIN 6-RELATED"/>
    <property type="match status" value="1"/>
</dbReference>
<dbReference type="InterPro" id="IPR006073">
    <property type="entry name" value="GTP-bd"/>
</dbReference>
<dbReference type="InterPro" id="IPR045498">
    <property type="entry name" value="HflX_C"/>
</dbReference>
<evidence type="ECO:0000256" key="7">
    <source>
        <dbReference type="PIRSR" id="PIRSR006809-1"/>
    </source>
</evidence>
<keyword evidence="2 8" id="KW-0479">Metal-binding</keyword>
<feature type="binding site" evidence="7">
    <location>
        <begin position="255"/>
        <end position="258"/>
    </location>
    <ligand>
        <name>GTP</name>
        <dbReference type="ChEBI" id="CHEBI:37565"/>
    </ligand>
</feature>
<evidence type="ECO:0000259" key="9">
    <source>
        <dbReference type="PROSITE" id="PS51705"/>
    </source>
</evidence>
<evidence type="ECO:0000256" key="6">
    <source>
        <dbReference type="HAMAP-Rule" id="MF_00900"/>
    </source>
</evidence>
<keyword evidence="5 6" id="KW-0342">GTP-binding</keyword>
<dbReference type="Gene3D" id="3.40.50.11060">
    <property type="entry name" value="GTPase HflX, N-terminal domain"/>
    <property type="match status" value="1"/>
</dbReference>
<proteinExistence type="inferred from homology"/>
<comment type="subunit">
    <text evidence="6">Monomer. Associates with the 50S ribosomal subunit.</text>
</comment>
<dbReference type="Proteomes" id="UP000285961">
    <property type="component" value="Unassembled WGS sequence"/>
</dbReference>
<evidence type="ECO:0000256" key="4">
    <source>
        <dbReference type="ARBA" id="ARBA00022842"/>
    </source>
</evidence>
<keyword evidence="3 6" id="KW-0547">Nucleotide-binding</keyword>
<dbReference type="GO" id="GO:0005525">
    <property type="term" value="F:GTP binding"/>
    <property type="evidence" value="ECO:0007669"/>
    <property type="project" value="UniProtKB-UniRule"/>
</dbReference>
<feature type="domain" description="Hflx-type G" evidence="9">
    <location>
        <begin position="202"/>
        <end position="368"/>
    </location>
</feature>
<dbReference type="GO" id="GO:0005737">
    <property type="term" value="C:cytoplasm"/>
    <property type="evidence" value="ECO:0007669"/>
    <property type="project" value="UniProtKB-SubCell"/>
</dbReference>
<feature type="binding site" evidence="8">
    <location>
        <position position="235"/>
    </location>
    <ligand>
        <name>Mg(2+)</name>
        <dbReference type="ChEBI" id="CHEBI:18420"/>
    </ligand>
</feature>
<dbReference type="Gene3D" id="3.40.50.300">
    <property type="entry name" value="P-loop containing nucleotide triphosphate hydrolases"/>
    <property type="match status" value="1"/>
</dbReference>
<feature type="binding site" evidence="7">
    <location>
        <begin position="208"/>
        <end position="215"/>
    </location>
    <ligand>
        <name>GTP</name>
        <dbReference type="ChEBI" id="CHEBI:37565"/>
    </ligand>
</feature>
<gene>
    <name evidence="6 10" type="primary">hflX</name>
    <name evidence="10" type="ORF">C4532_07950</name>
</gene>
<comment type="subcellular location">
    <subcellularLocation>
        <location evidence="6">Cytoplasm</location>
    </subcellularLocation>
    <text evidence="6">May associate with membranes.</text>
</comment>
<dbReference type="InterPro" id="IPR027417">
    <property type="entry name" value="P-loop_NTPase"/>
</dbReference>
<feature type="binding site" evidence="7">
    <location>
        <begin position="346"/>
        <end position="348"/>
    </location>
    <ligand>
        <name>GTP</name>
        <dbReference type="ChEBI" id="CHEBI:37565"/>
    </ligand>
</feature>
<reference evidence="10 11" key="1">
    <citation type="journal article" date="2017" name="ISME J.">
        <title>Energy and carbon metabolisms in a deep terrestrial subsurface fluid microbial community.</title>
        <authorList>
            <person name="Momper L."/>
            <person name="Jungbluth S.P."/>
            <person name="Lee M.D."/>
            <person name="Amend J.P."/>
        </authorList>
    </citation>
    <scope>NUCLEOTIDE SEQUENCE [LARGE SCALE GENOMIC DNA]</scope>
    <source>
        <strain evidence="10">SURF_17</strain>
    </source>
</reference>
<feature type="binding site" evidence="7">
    <location>
        <begin position="321"/>
        <end position="324"/>
    </location>
    <ligand>
        <name>GTP</name>
        <dbReference type="ChEBI" id="CHEBI:37565"/>
    </ligand>
</feature>
<sequence length="424" mass="46529">MVNQSEAHQKAILVGVQTGSDAPWEVEESLAELAELTRTAGGQVVESITQTRSVPDSACFIGKGKAATVASLVDEFEADIVVFDCELSPAQQRNLEKMVDCKVVDRTQLILDIFAQRAETREGKIQVELAQLDYLLPRLTGRGVTMSRLGGGIGTRHGGGEQKLEVDRRRIKDRIAKLRRGLDSIRRHRDVQRKRRVSRAVANVAIVGYTNAGKSSLLNAIADAHAFVEDKLFATLDPRSRRAKLPNEQVVVFTDTVGFIRKLPHSLVAAFRATLEEVTHADVVLLVVDSSHQYFEDHMRVAKQVLGELGAADKPVITAFNKIDLLPHPDVAAHFVERAPGSVAVSALTGENIENLLGLVASTLSSRREIVELEIPQGRGEVAALVQQKGRVLDTRYEDGNIVITAELEKPLAAKLRDFVKERP</sequence>
<comment type="cofactor">
    <cofactor evidence="8">
        <name>Mg(2+)</name>
        <dbReference type="ChEBI" id="CHEBI:18420"/>
    </cofactor>
</comment>
<comment type="function">
    <text evidence="6">GTPase that associates with the 50S ribosomal subunit and may have a role during protein synthesis or ribosome biogenesis.</text>
</comment>
<evidence type="ECO:0000313" key="10">
    <source>
        <dbReference type="EMBL" id="RJP71237.1"/>
    </source>
</evidence>
<dbReference type="InterPro" id="IPR042108">
    <property type="entry name" value="GTPase_HflX_N_sf"/>
</dbReference>
<comment type="caution">
    <text evidence="10">The sequence shown here is derived from an EMBL/GenBank/DDBJ whole genome shotgun (WGS) entry which is preliminary data.</text>
</comment>
<evidence type="ECO:0000256" key="5">
    <source>
        <dbReference type="ARBA" id="ARBA00023134"/>
    </source>
</evidence>
<evidence type="ECO:0000256" key="1">
    <source>
        <dbReference type="ARBA" id="ARBA00022490"/>
    </source>
</evidence>
<dbReference type="GO" id="GO:0043022">
    <property type="term" value="F:ribosome binding"/>
    <property type="evidence" value="ECO:0007669"/>
    <property type="project" value="TreeGrafter"/>
</dbReference>
<dbReference type="PANTHER" id="PTHR10229">
    <property type="entry name" value="GTP-BINDING PROTEIN HFLX"/>
    <property type="match status" value="1"/>
</dbReference>